<comment type="caution">
    <text evidence="1">The sequence shown here is derived from an EMBL/GenBank/DDBJ whole genome shotgun (WGS) entry which is preliminary data.</text>
</comment>
<sequence length="101" mass="10642">MATYSSSLPDSVGPHLPLPTPRRFFEPLKARSVSPLPSPPPTSLLITSRPAYGNPSGFGSGENGFSLKPDHELSLADGDLPTIALRLGFGERLPGSTTDRA</sequence>
<protein>
    <submittedName>
        <fullName evidence="1">Uncharacterized protein</fullName>
    </submittedName>
</protein>
<evidence type="ECO:0000313" key="2">
    <source>
        <dbReference type="Proteomes" id="UP001207468"/>
    </source>
</evidence>
<organism evidence="1 2">
    <name type="scientific">Russula earlei</name>
    <dbReference type="NCBI Taxonomy" id="71964"/>
    <lineage>
        <taxon>Eukaryota</taxon>
        <taxon>Fungi</taxon>
        <taxon>Dikarya</taxon>
        <taxon>Basidiomycota</taxon>
        <taxon>Agaricomycotina</taxon>
        <taxon>Agaricomycetes</taxon>
        <taxon>Russulales</taxon>
        <taxon>Russulaceae</taxon>
        <taxon>Russula</taxon>
    </lineage>
</organism>
<accession>A0ACC0U602</accession>
<reference evidence="1" key="1">
    <citation type="submission" date="2021-03" db="EMBL/GenBank/DDBJ databases">
        <title>Evolutionary priming and transition to the ectomycorrhizal habit in an iconic lineage of mushroom-forming fungi: is preadaptation a requirement?</title>
        <authorList>
            <consortium name="DOE Joint Genome Institute"/>
            <person name="Looney B.P."/>
            <person name="Miyauchi S."/>
            <person name="Morin E."/>
            <person name="Drula E."/>
            <person name="Courty P.E."/>
            <person name="Chicoki N."/>
            <person name="Fauchery L."/>
            <person name="Kohler A."/>
            <person name="Kuo A."/>
            <person name="LaButti K."/>
            <person name="Pangilinan J."/>
            <person name="Lipzen A."/>
            <person name="Riley R."/>
            <person name="Andreopoulos W."/>
            <person name="He G."/>
            <person name="Johnson J."/>
            <person name="Barry K.W."/>
            <person name="Grigoriev I.V."/>
            <person name="Nagy L."/>
            <person name="Hibbett D."/>
            <person name="Henrissat B."/>
            <person name="Matheny P.B."/>
            <person name="Labbe J."/>
            <person name="Martin A.F."/>
        </authorList>
    </citation>
    <scope>NUCLEOTIDE SEQUENCE</scope>
    <source>
        <strain evidence="1">BPL698</strain>
    </source>
</reference>
<gene>
    <name evidence="1" type="ORF">F5148DRAFT_1150588</name>
</gene>
<keyword evidence="2" id="KW-1185">Reference proteome</keyword>
<dbReference type="Proteomes" id="UP001207468">
    <property type="component" value="Unassembled WGS sequence"/>
</dbReference>
<name>A0ACC0U602_9AGAM</name>
<evidence type="ECO:0000313" key="1">
    <source>
        <dbReference type="EMBL" id="KAI9461542.1"/>
    </source>
</evidence>
<dbReference type="EMBL" id="JAGFNK010000176">
    <property type="protein sequence ID" value="KAI9461542.1"/>
    <property type="molecule type" value="Genomic_DNA"/>
</dbReference>
<proteinExistence type="predicted"/>